<evidence type="ECO:0000313" key="19">
    <source>
        <dbReference type="EMBL" id="RXZ61239.1"/>
    </source>
</evidence>
<feature type="binding site" evidence="16">
    <location>
        <begin position="285"/>
        <end position="297"/>
    </location>
    <ligand>
        <name>NAD(+)</name>
        <dbReference type="ChEBI" id="CHEBI:57540"/>
    </ligand>
</feature>
<keyword evidence="16" id="KW-0464">Manganese</keyword>
<protein>
    <recommendedName>
        <fullName evidence="16">3-isopropylmalate dehydrogenase</fullName>
        <ecNumber evidence="16">1.1.1.85</ecNumber>
    </recommendedName>
    <alternativeName>
        <fullName evidence="16">3-IPM-DH</fullName>
    </alternativeName>
    <alternativeName>
        <fullName evidence="16">Beta-IPM dehydrogenase</fullName>
        <shortName evidence="16">IMDH</shortName>
    </alternativeName>
</protein>
<comment type="caution">
    <text evidence="19">The sequence shown here is derived from an EMBL/GenBank/DDBJ whole genome shotgun (WGS) entry which is preliminary data.</text>
</comment>
<name>A0A4Q2KB73_9FIRM</name>
<evidence type="ECO:0000256" key="14">
    <source>
        <dbReference type="ARBA" id="ARBA00023304"/>
    </source>
</evidence>
<evidence type="ECO:0000256" key="12">
    <source>
        <dbReference type="ARBA" id="ARBA00023002"/>
    </source>
</evidence>
<dbReference type="GO" id="GO:0051287">
    <property type="term" value="F:NAD binding"/>
    <property type="evidence" value="ECO:0007669"/>
    <property type="project" value="InterPro"/>
</dbReference>
<keyword evidence="14 16" id="KW-0100">Branched-chain amino acid biosynthesis</keyword>
<evidence type="ECO:0000256" key="5">
    <source>
        <dbReference type="ARBA" id="ARBA00008319"/>
    </source>
</evidence>
<comment type="pathway">
    <text evidence="4 16 17">Amino-acid biosynthesis; L-leucine biosynthesis; L-leucine from 3-methyl-2-oxobutanoate: step 3/4.</text>
</comment>
<dbReference type="GO" id="GO:0009098">
    <property type="term" value="P:L-leucine biosynthetic process"/>
    <property type="evidence" value="ECO:0007669"/>
    <property type="project" value="UniProtKB-UniRule"/>
</dbReference>
<dbReference type="NCBIfam" id="TIGR00169">
    <property type="entry name" value="leuB"/>
    <property type="match status" value="1"/>
</dbReference>
<feature type="binding site" evidence="16">
    <location>
        <position position="227"/>
    </location>
    <ligand>
        <name>substrate</name>
    </ligand>
</feature>
<dbReference type="SMART" id="SM01329">
    <property type="entry name" value="Iso_dh"/>
    <property type="match status" value="1"/>
</dbReference>
<dbReference type="AlphaFoldDB" id="A0A4Q2KB73"/>
<comment type="cofactor">
    <cofactor evidence="16 17">
        <name>Mg(2+)</name>
        <dbReference type="ChEBI" id="CHEBI:18420"/>
    </cofactor>
    <cofactor evidence="16 17">
        <name>Mn(2+)</name>
        <dbReference type="ChEBI" id="CHEBI:29035"/>
    </cofactor>
    <text evidence="16 17">Binds 1 Mg(2+) or Mn(2+) ion per subunit.</text>
</comment>
<feature type="binding site" evidence="16">
    <location>
        <position position="227"/>
    </location>
    <ligand>
        <name>Mg(2+)</name>
        <dbReference type="ChEBI" id="CHEBI:18420"/>
    </ligand>
</feature>
<feature type="binding site" evidence="16">
    <location>
        <position position="255"/>
    </location>
    <ligand>
        <name>Mg(2+)</name>
        <dbReference type="ChEBI" id="CHEBI:18420"/>
    </ligand>
</feature>
<evidence type="ECO:0000256" key="9">
    <source>
        <dbReference type="ARBA" id="ARBA00022605"/>
    </source>
</evidence>
<gene>
    <name evidence="16 19" type="primary">leuB</name>
    <name evidence="19" type="ORF">ESZ91_02325</name>
</gene>
<keyword evidence="13 16" id="KW-0520">NAD</keyword>
<comment type="caution">
    <text evidence="16">Lacks conserved residue(s) required for the propagation of feature annotation.</text>
</comment>
<evidence type="ECO:0000256" key="11">
    <source>
        <dbReference type="ARBA" id="ARBA00022842"/>
    </source>
</evidence>
<keyword evidence="8 16" id="KW-0963">Cytoplasm</keyword>
<comment type="cofactor">
    <cofactor evidence="2">
        <name>Mn(2+)</name>
        <dbReference type="ChEBI" id="CHEBI:29035"/>
    </cofactor>
</comment>
<comment type="similarity">
    <text evidence="5 16">Belongs to the isocitrate and isopropylmalate dehydrogenases family. LeuB type 1 subfamily.</text>
</comment>
<dbReference type="UniPathway" id="UPA00048">
    <property type="reaction ID" value="UER00072"/>
</dbReference>
<evidence type="ECO:0000256" key="17">
    <source>
        <dbReference type="RuleBase" id="RU004445"/>
    </source>
</evidence>
<dbReference type="InterPro" id="IPR004429">
    <property type="entry name" value="Isopropylmalate_DH"/>
</dbReference>
<keyword evidence="20" id="KW-1185">Reference proteome</keyword>
<feature type="binding site" evidence="16">
    <location>
        <position position="251"/>
    </location>
    <ligand>
        <name>Mg(2+)</name>
        <dbReference type="ChEBI" id="CHEBI:18420"/>
    </ligand>
</feature>
<evidence type="ECO:0000256" key="6">
    <source>
        <dbReference type="ARBA" id="ARBA00011738"/>
    </source>
</evidence>
<evidence type="ECO:0000256" key="3">
    <source>
        <dbReference type="ARBA" id="ARBA00004496"/>
    </source>
</evidence>
<keyword evidence="7 16" id="KW-0432">Leucine biosynthesis</keyword>
<evidence type="ECO:0000256" key="16">
    <source>
        <dbReference type="HAMAP-Rule" id="MF_01033"/>
    </source>
</evidence>
<dbReference type="Gene3D" id="3.40.718.10">
    <property type="entry name" value="Isopropylmalate Dehydrogenase"/>
    <property type="match status" value="1"/>
</dbReference>
<keyword evidence="10 16" id="KW-0479">Metal-binding</keyword>
<feature type="site" description="Important for catalysis" evidence="16">
    <location>
        <position position="146"/>
    </location>
</feature>
<feature type="binding site" evidence="16">
    <location>
        <position position="139"/>
    </location>
    <ligand>
        <name>substrate</name>
    </ligand>
</feature>
<dbReference type="InterPro" id="IPR024084">
    <property type="entry name" value="IsoPropMal-DH-like_dom"/>
</dbReference>
<comment type="subcellular location">
    <subcellularLocation>
        <location evidence="3 16">Cytoplasm</location>
    </subcellularLocation>
</comment>
<feature type="site" description="Important for catalysis" evidence="16">
    <location>
        <position position="195"/>
    </location>
</feature>
<feature type="binding site" evidence="16">
    <location>
        <position position="100"/>
    </location>
    <ligand>
        <name>substrate</name>
    </ligand>
</feature>
<dbReference type="PROSITE" id="PS00470">
    <property type="entry name" value="IDH_IMDH"/>
    <property type="match status" value="1"/>
</dbReference>
<evidence type="ECO:0000256" key="15">
    <source>
        <dbReference type="ARBA" id="ARBA00023577"/>
    </source>
</evidence>
<accession>A0A4Q2KB73</accession>
<evidence type="ECO:0000259" key="18">
    <source>
        <dbReference type="SMART" id="SM01329"/>
    </source>
</evidence>
<dbReference type="EMBL" id="SDOZ01000002">
    <property type="protein sequence ID" value="RXZ61239.1"/>
    <property type="molecule type" value="Genomic_DNA"/>
</dbReference>
<keyword evidence="12 16" id="KW-0560">Oxidoreductase</keyword>
<proteinExistence type="inferred from homology"/>
<dbReference type="OrthoDB" id="9806254at2"/>
<dbReference type="GO" id="GO:0003862">
    <property type="term" value="F:3-isopropylmalate dehydrogenase activity"/>
    <property type="evidence" value="ECO:0007669"/>
    <property type="project" value="UniProtKB-UniRule"/>
</dbReference>
<dbReference type="GO" id="GO:0005829">
    <property type="term" value="C:cytosol"/>
    <property type="evidence" value="ECO:0007669"/>
    <property type="project" value="TreeGrafter"/>
</dbReference>
<feature type="domain" description="Isopropylmalate dehydrogenase-like" evidence="18">
    <location>
        <begin position="4"/>
        <end position="356"/>
    </location>
</feature>
<evidence type="ECO:0000256" key="1">
    <source>
        <dbReference type="ARBA" id="ARBA00000624"/>
    </source>
</evidence>
<evidence type="ECO:0000256" key="4">
    <source>
        <dbReference type="ARBA" id="ARBA00004762"/>
    </source>
</evidence>
<feature type="binding site" evidence="16">
    <location>
        <position position="110"/>
    </location>
    <ligand>
        <name>substrate</name>
    </ligand>
</feature>
<comment type="function">
    <text evidence="15 16 17">Catalyzes the oxidation of 3-carboxy-2-hydroxy-4-methylpentanoate (3-isopropylmalate) to 3-carboxy-4-methyl-2-oxopentanoate. The product decarboxylates to 4-methyl-2 oxopentanoate.</text>
</comment>
<evidence type="ECO:0000256" key="2">
    <source>
        <dbReference type="ARBA" id="ARBA00001936"/>
    </source>
</evidence>
<dbReference type="EC" id="1.1.1.85" evidence="16"/>
<dbReference type="HAMAP" id="MF_01033">
    <property type="entry name" value="LeuB_type1"/>
    <property type="match status" value="1"/>
</dbReference>
<dbReference type="RefSeq" id="WP_129223728.1">
    <property type="nucleotide sequence ID" value="NZ_SDOZ01000002.1"/>
</dbReference>
<comment type="subunit">
    <text evidence="6 16 17">Homodimer.</text>
</comment>
<organism evidence="19 20">
    <name type="scientific">Candidatus Borkfalkia ceftriaxoniphila</name>
    <dbReference type="NCBI Taxonomy" id="2508949"/>
    <lineage>
        <taxon>Bacteria</taxon>
        <taxon>Bacillati</taxon>
        <taxon>Bacillota</taxon>
        <taxon>Clostridia</taxon>
        <taxon>Christensenellales</taxon>
        <taxon>Christensenellaceae</taxon>
        <taxon>Candidatus Borkfalkia</taxon>
    </lineage>
</organism>
<evidence type="ECO:0000256" key="13">
    <source>
        <dbReference type="ARBA" id="ARBA00023027"/>
    </source>
</evidence>
<dbReference type="Pfam" id="PF00180">
    <property type="entry name" value="Iso_dh"/>
    <property type="match status" value="1"/>
</dbReference>
<dbReference type="Proteomes" id="UP000291269">
    <property type="component" value="Unassembled WGS sequence"/>
</dbReference>
<comment type="catalytic activity">
    <reaction evidence="1 16 17">
        <text>(2R,3S)-3-isopropylmalate + NAD(+) = 4-methyl-2-oxopentanoate + CO2 + NADH</text>
        <dbReference type="Rhea" id="RHEA:32271"/>
        <dbReference type="ChEBI" id="CHEBI:16526"/>
        <dbReference type="ChEBI" id="CHEBI:17865"/>
        <dbReference type="ChEBI" id="CHEBI:35121"/>
        <dbReference type="ChEBI" id="CHEBI:57540"/>
        <dbReference type="ChEBI" id="CHEBI:57945"/>
        <dbReference type="EC" id="1.1.1.85"/>
    </reaction>
</comment>
<sequence>MKKHIAVLAGDGIGPEITDGAIAVLKKIGEKYGHEFEFEHLLMGVCAIEETGEPLPQYTIDRCLASDSVLLGAVGGAVGDPRINNLPGHLRPEAGLLKIRAALGLYSNLRPAKLFPALAGACPLRADIAAKGIDLVVVRELTGGIYFGERGRGQSEGGEYAYDTEKYNVEEITRIAKIAFELAQKRKKKVISIDKANVLESSRLWREIVHTVAKDYPDVEVTDMLVDNAAMQLVKNPAQFDVVVTSNIFGDILSDEAAMITGSIGMLASSSLGATKRGLYEPIHGSAPDIAGKDLANPIATILSAAMMLRDSFDLGKEAEAVEQAVNKVLDEGYRTADIFSEGKTLVKGSEMTKLIVDRI</sequence>
<evidence type="ECO:0000256" key="8">
    <source>
        <dbReference type="ARBA" id="ARBA00022490"/>
    </source>
</evidence>
<dbReference type="InterPro" id="IPR019818">
    <property type="entry name" value="IsoCit/isopropylmalate_DH_CS"/>
</dbReference>
<dbReference type="GO" id="GO:0000287">
    <property type="term" value="F:magnesium ion binding"/>
    <property type="evidence" value="ECO:0007669"/>
    <property type="project" value="InterPro"/>
</dbReference>
<keyword evidence="11 16" id="KW-0460">Magnesium</keyword>
<evidence type="ECO:0000313" key="20">
    <source>
        <dbReference type="Proteomes" id="UP000291269"/>
    </source>
</evidence>
<evidence type="ECO:0000256" key="7">
    <source>
        <dbReference type="ARBA" id="ARBA00022430"/>
    </source>
</evidence>
<reference evidence="19 20" key="1">
    <citation type="journal article" date="2019" name="Gut">
        <title>Antibiotics-induced monodominance of a novel gut bacterial order.</title>
        <authorList>
            <person name="Hildebrand F."/>
            <person name="Moitinho-Silva L."/>
            <person name="Blasche S."/>
            <person name="Jahn M.T."/>
            <person name="Gossmann T.I."/>
            <person name="Heuerta-Cepas J."/>
            <person name="Hercog R."/>
            <person name="Luetge M."/>
            <person name="Bahram M."/>
            <person name="Pryszlak A."/>
            <person name="Alves R.J."/>
            <person name="Waszak S.M."/>
            <person name="Zhu A."/>
            <person name="Ye L."/>
            <person name="Costea P.I."/>
            <person name="Aalvink S."/>
            <person name="Belzer C."/>
            <person name="Forslund S.K."/>
            <person name="Sunagawa S."/>
            <person name="Hentschel U."/>
            <person name="Merten C."/>
            <person name="Patil K.R."/>
            <person name="Benes V."/>
            <person name="Bork P."/>
        </authorList>
    </citation>
    <scope>NUCLEOTIDE SEQUENCE [LARGE SCALE GENOMIC DNA]</scope>
    <source>
        <strain evidence="19 20">HDS1380</strain>
    </source>
</reference>
<dbReference type="PANTHER" id="PTHR42979">
    <property type="entry name" value="3-ISOPROPYLMALATE DEHYDROGENASE"/>
    <property type="match status" value="1"/>
</dbReference>
<dbReference type="SUPFAM" id="SSF53659">
    <property type="entry name" value="Isocitrate/Isopropylmalate dehydrogenase-like"/>
    <property type="match status" value="1"/>
</dbReference>
<evidence type="ECO:0000256" key="10">
    <source>
        <dbReference type="ARBA" id="ARBA00022723"/>
    </source>
</evidence>
<dbReference type="FunFam" id="3.40.718.10:FF:000028">
    <property type="entry name" value="3-isopropylmalate dehydrogenase"/>
    <property type="match status" value="1"/>
</dbReference>
<keyword evidence="9 16" id="KW-0028">Amino-acid biosynthesis</keyword>
<dbReference type="PANTHER" id="PTHR42979:SF1">
    <property type="entry name" value="3-ISOPROPYLMALATE DEHYDROGENASE"/>
    <property type="match status" value="1"/>
</dbReference>